<evidence type="ECO:0000313" key="3">
    <source>
        <dbReference type="Proteomes" id="UP000807342"/>
    </source>
</evidence>
<gene>
    <name evidence="2" type="ORF">P691DRAFT_768164</name>
</gene>
<dbReference type="SMART" id="SM00513">
    <property type="entry name" value="SAP"/>
    <property type="match status" value="1"/>
</dbReference>
<dbReference type="SUPFAM" id="SSF68906">
    <property type="entry name" value="SAP domain"/>
    <property type="match status" value="1"/>
</dbReference>
<dbReference type="Pfam" id="PF02037">
    <property type="entry name" value="SAP"/>
    <property type="match status" value="1"/>
</dbReference>
<sequence>MEDLPPGATVLTLPILPPHRLHDGSYKTECLCVDGWTVSRLKDTCGQLNLNISGKKAMLINCLKEFSEHSDGWGNFLSPAHHKMHWGPHEGTQKFKAKLSAH</sequence>
<protein>
    <recommendedName>
        <fullName evidence="1">SAP domain-containing protein</fullName>
    </recommendedName>
</protein>
<feature type="domain" description="SAP" evidence="1">
    <location>
        <begin position="33"/>
        <end position="67"/>
    </location>
</feature>
<keyword evidence="3" id="KW-1185">Reference proteome</keyword>
<dbReference type="InterPro" id="IPR003034">
    <property type="entry name" value="SAP_dom"/>
</dbReference>
<name>A0A9P6BUJ9_9AGAR</name>
<dbReference type="InterPro" id="IPR036361">
    <property type="entry name" value="SAP_dom_sf"/>
</dbReference>
<organism evidence="2 3">
    <name type="scientific">Macrolepiota fuliginosa MF-IS2</name>
    <dbReference type="NCBI Taxonomy" id="1400762"/>
    <lineage>
        <taxon>Eukaryota</taxon>
        <taxon>Fungi</taxon>
        <taxon>Dikarya</taxon>
        <taxon>Basidiomycota</taxon>
        <taxon>Agaricomycotina</taxon>
        <taxon>Agaricomycetes</taxon>
        <taxon>Agaricomycetidae</taxon>
        <taxon>Agaricales</taxon>
        <taxon>Agaricineae</taxon>
        <taxon>Agaricaceae</taxon>
        <taxon>Macrolepiota</taxon>
    </lineage>
</organism>
<evidence type="ECO:0000259" key="1">
    <source>
        <dbReference type="PROSITE" id="PS50800"/>
    </source>
</evidence>
<dbReference type="EMBL" id="MU152782">
    <property type="protein sequence ID" value="KAF9440181.1"/>
    <property type="molecule type" value="Genomic_DNA"/>
</dbReference>
<evidence type="ECO:0000313" key="2">
    <source>
        <dbReference type="EMBL" id="KAF9440181.1"/>
    </source>
</evidence>
<comment type="caution">
    <text evidence="2">The sequence shown here is derived from an EMBL/GenBank/DDBJ whole genome shotgun (WGS) entry which is preliminary data.</text>
</comment>
<dbReference type="Proteomes" id="UP000807342">
    <property type="component" value="Unassembled WGS sequence"/>
</dbReference>
<dbReference type="AlphaFoldDB" id="A0A9P6BUJ9"/>
<reference evidence="2" key="1">
    <citation type="submission" date="2020-11" db="EMBL/GenBank/DDBJ databases">
        <authorList>
            <consortium name="DOE Joint Genome Institute"/>
            <person name="Ahrendt S."/>
            <person name="Riley R."/>
            <person name="Andreopoulos W."/>
            <person name="Labutti K."/>
            <person name="Pangilinan J."/>
            <person name="Ruiz-Duenas F.J."/>
            <person name="Barrasa J.M."/>
            <person name="Sanchez-Garcia M."/>
            <person name="Camarero S."/>
            <person name="Miyauchi S."/>
            <person name="Serrano A."/>
            <person name="Linde D."/>
            <person name="Babiker R."/>
            <person name="Drula E."/>
            <person name="Ayuso-Fernandez I."/>
            <person name="Pacheco R."/>
            <person name="Padilla G."/>
            <person name="Ferreira P."/>
            <person name="Barriuso J."/>
            <person name="Kellner H."/>
            <person name="Castanera R."/>
            <person name="Alfaro M."/>
            <person name="Ramirez L."/>
            <person name="Pisabarro A.G."/>
            <person name="Kuo A."/>
            <person name="Tritt A."/>
            <person name="Lipzen A."/>
            <person name="He G."/>
            <person name="Yan M."/>
            <person name="Ng V."/>
            <person name="Cullen D."/>
            <person name="Martin F."/>
            <person name="Rosso M.-N."/>
            <person name="Henrissat B."/>
            <person name="Hibbett D."/>
            <person name="Martinez A.T."/>
            <person name="Grigoriev I.V."/>
        </authorList>
    </citation>
    <scope>NUCLEOTIDE SEQUENCE</scope>
    <source>
        <strain evidence="2">MF-IS2</strain>
    </source>
</reference>
<dbReference type="Gene3D" id="1.10.720.30">
    <property type="entry name" value="SAP domain"/>
    <property type="match status" value="1"/>
</dbReference>
<dbReference type="PROSITE" id="PS50800">
    <property type="entry name" value="SAP"/>
    <property type="match status" value="1"/>
</dbReference>
<proteinExistence type="predicted"/>
<accession>A0A9P6BUJ9</accession>